<dbReference type="InterPro" id="IPR036890">
    <property type="entry name" value="HATPase_C_sf"/>
</dbReference>
<dbReference type="InterPro" id="IPR052016">
    <property type="entry name" value="Bact_Sigma-Reg"/>
</dbReference>
<dbReference type="InterPro" id="IPR003594">
    <property type="entry name" value="HATPase_dom"/>
</dbReference>
<dbReference type="Pfam" id="PF07228">
    <property type="entry name" value="SpoIIE"/>
    <property type="match status" value="1"/>
</dbReference>
<dbReference type="PANTHER" id="PTHR43156:SF2">
    <property type="entry name" value="STAGE II SPORULATION PROTEIN E"/>
    <property type="match status" value="1"/>
</dbReference>
<dbReference type="Gene3D" id="3.30.450.20">
    <property type="entry name" value="PAS domain"/>
    <property type="match status" value="1"/>
</dbReference>
<dbReference type="InterPro" id="IPR035965">
    <property type="entry name" value="PAS-like_dom_sf"/>
</dbReference>
<dbReference type="SUPFAM" id="SSF81606">
    <property type="entry name" value="PP2C-like"/>
    <property type="match status" value="1"/>
</dbReference>
<dbReference type="AlphaFoldDB" id="A0A919TL94"/>
<keyword evidence="1" id="KW-0378">Hydrolase</keyword>
<dbReference type="Gene3D" id="3.60.40.10">
    <property type="entry name" value="PPM-type phosphatase domain"/>
    <property type="match status" value="1"/>
</dbReference>
<evidence type="ECO:0000256" key="1">
    <source>
        <dbReference type="ARBA" id="ARBA00022801"/>
    </source>
</evidence>
<dbReference type="RefSeq" id="WP_239102851.1">
    <property type="nucleotide sequence ID" value="NZ_BOMW01000043.1"/>
</dbReference>
<comment type="caution">
    <text evidence="3">The sequence shown here is derived from an EMBL/GenBank/DDBJ whole genome shotgun (WGS) entry which is preliminary data.</text>
</comment>
<dbReference type="InterPro" id="IPR002645">
    <property type="entry name" value="STAS_dom"/>
</dbReference>
<dbReference type="SUPFAM" id="SSF55874">
    <property type="entry name" value="ATPase domain of HSP90 chaperone/DNA topoisomerase II/histidine kinase"/>
    <property type="match status" value="1"/>
</dbReference>
<gene>
    <name evidence="3" type="ORF">Asi03nite_44590</name>
</gene>
<dbReference type="EMBL" id="BOMW01000043">
    <property type="protein sequence ID" value="GIF06921.1"/>
    <property type="molecule type" value="Genomic_DNA"/>
</dbReference>
<dbReference type="Pfam" id="PF13581">
    <property type="entry name" value="HATPase_c_2"/>
    <property type="match status" value="1"/>
</dbReference>
<sequence>MKHDDEFGALVGEPEEVLRIFESMPVMLAGLAGPRHRFAAVNRAYRETFERAGYVGRPWGEVFPEAAGRQLTEMMDRVYETGVAQARDGWRVQVANPSGGRVEERCLDVVVVPRRDIAGALTGVNVVTVDSAGRSPHPRDVTVALQRQLLPPGLPVLPSVRIAGSYLAGGTEDAAGGDWFDAVPAPGGQVVLVAGDVAGHGVPATAAMGQLRAVLRERLDATGDILAAVAAADRTAPGVPGGPATTVCVTLLDPADGTLTYCCAGHPPPLITGAAGTRFLALTGHGPLGTGSAFGVRRDRLEPGELVLLYTDGIIDRPGRTPAAATVELASVVHGATAEQATTRPLELLAGRTGHTDDIVLLAAQRIVPVPPLHLRLPCESAAIRQTRAALGRWLDRHQAGDEDRSALAHAVGELVTNAVEHAHPDRPGGTVTVTAELRDDGEARITVADDGRWRERTRPGDAGFRRDHGLGLLLAAAFADHLDVGHGVHGTTATIRRRMSRPARLLTAEPGGGDGCPAPETMLIVDQPRAPGNRVAIHGPLDTGTAARLARELDELTLGGTCELVADLSAVTQLASAAVAVLFDRPALRLFAPPGSVAHHVLETVHLPHSTTDPHPSGAA</sequence>
<dbReference type="SUPFAM" id="SSF55785">
    <property type="entry name" value="PYP-like sensor domain (PAS domain)"/>
    <property type="match status" value="1"/>
</dbReference>
<dbReference type="PROSITE" id="PS50801">
    <property type="entry name" value="STAS"/>
    <property type="match status" value="1"/>
</dbReference>
<evidence type="ECO:0000259" key="2">
    <source>
        <dbReference type="PROSITE" id="PS50801"/>
    </source>
</evidence>
<organism evidence="3 4">
    <name type="scientific">Actinoplanes siamensis</name>
    <dbReference type="NCBI Taxonomy" id="1223317"/>
    <lineage>
        <taxon>Bacteria</taxon>
        <taxon>Bacillati</taxon>
        <taxon>Actinomycetota</taxon>
        <taxon>Actinomycetes</taxon>
        <taxon>Micromonosporales</taxon>
        <taxon>Micromonosporaceae</taxon>
        <taxon>Actinoplanes</taxon>
    </lineage>
</organism>
<dbReference type="SMART" id="SM00387">
    <property type="entry name" value="HATPase_c"/>
    <property type="match status" value="1"/>
</dbReference>
<dbReference type="Proteomes" id="UP000629619">
    <property type="component" value="Unassembled WGS sequence"/>
</dbReference>
<evidence type="ECO:0000313" key="3">
    <source>
        <dbReference type="EMBL" id="GIF06921.1"/>
    </source>
</evidence>
<dbReference type="Gene3D" id="3.30.565.10">
    <property type="entry name" value="Histidine kinase-like ATPase, C-terminal domain"/>
    <property type="match status" value="1"/>
</dbReference>
<proteinExistence type="predicted"/>
<dbReference type="PANTHER" id="PTHR43156">
    <property type="entry name" value="STAGE II SPORULATION PROTEIN E-RELATED"/>
    <property type="match status" value="1"/>
</dbReference>
<dbReference type="Pfam" id="PF08448">
    <property type="entry name" value="PAS_4"/>
    <property type="match status" value="1"/>
</dbReference>
<protein>
    <recommendedName>
        <fullName evidence="2">STAS domain-containing protein</fullName>
    </recommendedName>
</protein>
<dbReference type="InterPro" id="IPR001932">
    <property type="entry name" value="PPM-type_phosphatase-like_dom"/>
</dbReference>
<dbReference type="InterPro" id="IPR036513">
    <property type="entry name" value="STAS_dom_sf"/>
</dbReference>
<accession>A0A919TL94</accession>
<feature type="domain" description="STAS" evidence="2">
    <location>
        <begin position="536"/>
        <end position="583"/>
    </location>
</feature>
<name>A0A919TL94_9ACTN</name>
<dbReference type="InterPro" id="IPR036457">
    <property type="entry name" value="PPM-type-like_dom_sf"/>
</dbReference>
<dbReference type="InterPro" id="IPR013656">
    <property type="entry name" value="PAS_4"/>
</dbReference>
<dbReference type="CDD" id="cd16936">
    <property type="entry name" value="HATPase_RsbW-like"/>
    <property type="match status" value="1"/>
</dbReference>
<keyword evidence="4" id="KW-1185">Reference proteome</keyword>
<reference evidence="3" key="1">
    <citation type="submission" date="2021-01" db="EMBL/GenBank/DDBJ databases">
        <title>Whole genome shotgun sequence of Actinoplanes siamensis NBRC 109076.</title>
        <authorList>
            <person name="Komaki H."/>
            <person name="Tamura T."/>
        </authorList>
    </citation>
    <scope>NUCLEOTIDE SEQUENCE</scope>
    <source>
        <strain evidence="3">NBRC 109076</strain>
    </source>
</reference>
<dbReference type="SMART" id="SM00331">
    <property type="entry name" value="PP2C_SIG"/>
    <property type="match status" value="1"/>
</dbReference>
<evidence type="ECO:0000313" key="4">
    <source>
        <dbReference type="Proteomes" id="UP000629619"/>
    </source>
</evidence>
<dbReference type="GO" id="GO:0016791">
    <property type="term" value="F:phosphatase activity"/>
    <property type="evidence" value="ECO:0007669"/>
    <property type="project" value="TreeGrafter"/>
</dbReference>
<dbReference type="Gene3D" id="3.30.750.24">
    <property type="entry name" value="STAS domain"/>
    <property type="match status" value="1"/>
</dbReference>